<dbReference type="VEuPathDB" id="AmoebaDB:DDB_G0287301"/>
<feature type="transmembrane region" description="Helical" evidence="5">
    <location>
        <begin position="265"/>
        <end position="286"/>
    </location>
</feature>
<reference evidence="6 7" key="1">
    <citation type="journal article" date="2005" name="Nature">
        <title>The genome of the social amoeba Dictyostelium discoideum.</title>
        <authorList>
            <consortium name="The Dictyostelium discoideum Sequencing Consortium"/>
            <person name="Eichinger L."/>
            <person name="Pachebat J.A."/>
            <person name="Glockner G."/>
            <person name="Rajandream M.A."/>
            <person name="Sucgang R."/>
            <person name="Berriman M."/>
            <person name="Song J."/>
            <person name="Olsen R."/>
            <person name="Szafranski K."/>
            <person name="Xu Q."/>
            <person name="Tunggal B."/>
            <person name="Kummerfeld S."/>
            <person name="Madera M."/>
            <person name="Konfortov B.A."/>
            <person name="Rivero F."/>
            <person name="Bankier A.T."/>
            <person name="Lehmann R."/>
            <person name="Hamlin N."/>
            <person name="Davies R."/>
            <person name="Gaudet P."/>
            <person name="Fey P."/>
            <person name="Pilcher K."/>
            <person name="Chen G."/>
            <person name="Saunders D."/>
            <person name="Sodergren E."/>
            <person name="Davis P."/>
            <person name="Kerhornou A."/>
            <person name="Nie X."/>
            <person name="Hall N."/>
            <person name="Anjard C."/>
            <person name="Hemphill L."/>
            <person name="Bason N."/>
            <person name="Farbrother P."/>
            <person name="Desany B."/>
            <person name="Just E."/>
            <person name="Morio T."/>
            <person name="Rost R."/>
            <person name="Churcher C."/>
            <person name="Cooper J."/>
            <person name="Haydock S."/>
            <person name="van Driessche N."/>
            <person name="Cronin A."/>
            <person name="Goodhead I."/>
            <person name="Muzny D."/>
            <person name="Mourier T."/>
            <person name="Pain A."/>
            <person name="Lu M."/>
            <person name="Harper D."/>
            <person name="Lindsay R."/>
            <person name="Hauser H."/>
            <person name="James K."/>
            <person name="Quiles M."/>
            <person name="Madan Babu M."/>
            <person name="Saito T."/>
            <person name="Buchrieser C."/>
            <person name="Wardroper A."/>
            <person name="Felder M."/>
            <person name="Thangavelu M."/>
            <person name="Johnson D."/>
            <person name="Knights A."/>
            <person name="Loulseged H."/>
            <person name="Mungall K."/>
            <person name="Oliver K."/>
            <person name="Price C."/>
            <person name="Quail M.A."/>
            <person name="Urushihara H."/>
            <person name="Hernandez J."/>
            <person name="Rabbinowitsch E."/>
            <person name="Steffen D."/>
            <person name="Sanders M."/>
            <person name="Ma J."/>
            <person name="Kohara Y."/>
            <person name="Sharp S."/>
            <person name="Simmonds M."/>
            <person name="Spiegler S."/>
            <person name="Tivey A."/>
            <person name="Sugano S."/>
            <person name="White B."/>
            <person name="Walker D."/>
            <person name="Woodward J."/>
            <person name="Winckler T."/>
            <person name="Tanaka Y."/>
            <person name="Shaulsky G."/>
            <person name="Schleicher M."/>
            <person name="Weinstock G."/>
            <person name="Rosenthal A."/>
            <person name="Cox E.C."/>
            <person name="Chisholm R.L."/>
            <person name="Gibbs R."/>
            <person name="Loomis W.F."/>
            <person name="Platzer M."/>
            <person name="Kay R.R."/>
            <person name="Williams J."/>
            <person name="Dear P.H."/>
            <person name="Noegel A.A."/>
            <person name="Barrell B."/>
            <person name="Kuspa A."/>
        </authorList>
    </citation>
    <scope>NUCLEOTIDE SEQUENCE [LARGE SCALE GENOMIC DNA]</scope>
    <source>
        <strain evidence="6 7">AX4</strain>
    </source>
</reference>
<feature type="transmembrane region" description="Helical" evidence="5">
    <location>
        <begin position="1016"/>
        <end position="1038"/>
    </location>
</feature>
<dbReference type="RefSeq" id="XP_637220.1">
    <property type="nucleotide sequence ID" value="XM_632128.1"/>
</dbReference>
<evidence type="ECO:0000256" key="3">
    <source>
        <dbReference type="ARBA" id="ARBA00022989"/>
    </source>
</evidence>
<dbReference type="InParanoid" id="Q54KK3"/>
<feature type="transmembrane region" description="Helical" evidence="5">
    <location>
        <begin position="123"/>
        <end position="148"/>
    </location>
</feature>
<dbReference type="Pfam" id="PF13520">
    <property type="entry name" value="AA_permease_2"/>
    <property type="match status" value="2"/>
</dbReference>
<dbReference type="eggNOG" id="KOG1286">
    <property type="taxonomic scope" value="Eukaryota"/>
</dbReference>
<dbReference type="dictyBase" id="DDB_G0346922"/>
<feature type="transmembrane region" description="Helical" evidence="5">
    <location>
        <begin position="874"/>
        <end position="895"/>
    </location>
</feature>
<feature type="transmembrane region" description="Helical" evidence="5">
    <location>
        <begin position="638"/>
        <end position="659"/>
    </location>
</feature>
<name>Q54KK3_DICDI</name>
<protein>
    <submittedName>
        <fullName evidence="6">Uncharacterized protein</fullName>
    </submittedName>
</protein>
<dbReference type="FunCoup" id="Q54KK3">
    <property type="interactions" value="121"/>
</dbReference>
<feature type="transmembrane region" description="Helical" evidence="5">
    <location>
        <begin position="603"/>
        <end position="626"/>
    </location>
</feature>
<dbReference type="Reactome" id="R-DDI-352230">
    <property type="pathway name" value="Amino acid transport across the plasma membrane"/>
</dbReference>
<feature type="transmembrane region" description="Helical" evidence="5">
    <location>
        <begin position="370"/>
        <end position="389"/>
    </location>
</feature>
<keyword evidence="3 5" id="KW-1133">Transmembrane helix</keyword>
<dbReference type="GO" id="GO:0006865">
    <property type="term" value="P:amino acid transport"/>
    <property type="evidence" value="ECO:0000318"/>
    <property type="project" value="GO_Central"/>
</dbReference>
<feature type="transmembrane region" description="Helical" evidence="5">
    <location>
        <begin position="79"/>
        <end position="102"/>
    </location>
</feature>
<organism evidence="6 7">
    <name type="scientific">Dictyostelium discoideum</name>
    <name type="common">Social amoeba</name>
    <dbReference type="NCBI Taxonomy" id="44689"/>
    <lineage>
        <taxon>Eukaryota</taxon>
        <taxon>Amoebozoa</taxon>
        <taxon>Evosea</taxon>
        <taxon>Eumycetozoa</taxon>
        <taxon>Dictyostelia</taxon>
        <taxon>Dictyosteliales</taxon>
        <taxon>Dictyosteliaceae</taxon>
        <taxon>Dictyostelium</taxon>
    </lineage>
</organism>
<keyword evidence="2 5" id="KW-0812">Transmembrane</keyword>
<dbReference type="EMBL" id="AAFI02000100">
    <property type="protein sequence ID" value="EAL63718.1"/>
    <property type="molecule type" value="Genomic_DNA"/>
</dbReference>
<keyword evidence="7" id="KW-1185">Reference proteome</keyword>
<dbReference type="Gene3D" id="1.20.1740.10">
    <property type="entry name" value="Amino acid/polyamine transporter I"/>
    <property type="match status" value="2"/>
</dbReference>
<feature type="transmembrane region" description="Helical" evidence="5">
    <location>
        <begin position="680"/>
        <end position="701"/>
    </location>
</feature>
<dbReference type="GeneID" id="8626051"/>
<feature type="transmembrane region" description="Helical" evidence="5">
    <location>
        <begin position="825"/>
        <end position="846"/>
    </location>
</feature>
<comment type="subcellular location">
    <subcellularLocation>
        <location evidence="1">Membrane</location>
        <topology evidence="1">Multi-pass membrane protein</topology>
    </subcellularLocation>
</comment>
<keyword evidence="4 5" id="KW-0472">Membrane</keyword>
<feature type="transmembrane region" description="Helical" evidence="5">
    <location>
        <begin position="787"/>
        <end position="813"/>
    </location>
</feature>
<feature type="transmembrane region" description="Helical" evidence="5">
    <location>
        <begin position="187"/>
        <end position="207"/>
    </location>
</feature>
<sequence>MGIENSNIVNFQKEGVIIENKGIHLSHEEDGDLLNNGLKKNTIGVIECIALSVGGIGLSASTFFVFPNIAASAGTSVPFTIFIGALCCLTLANTISIFGKYISSSSSFFVYITKGLGNEMGFLSVWVLIIGYLTNLISGMLMFVGSLSDVITRHSDFNCPWILCLLIVVTIIPTLAYIGIDVVLKTSIIAMILETLVMLVLSLAIVIKGGDQGNYPLAFTPVGEYSGGISGIATGLVYCTFIFIGFEGAATLGQETRNPKKNIPIAVFGSIAFAAAWFTMSMYSLVVAVGPSNIFSINTSQFTVGVYAERYIGFWYSVIIDITSVVSGYSVISSWFNIVFRIIYSIGKTKEKGIISWFGRTNQKFKTPHNAIISLTGFIILISAIIIGSTKNIYTESSWEVYDYISFTVIRYVKVYQSKDFQLFRHMILPIFSAILFTVILGGNFYPPPYYPIPYFLIGLGILLLMGVCVMFFLYRFNKEYLKNMLCQMSLKFFLLLFYLEKKTKIQFANFIITQKKVFFSASKLKNYLEIINKKKINRSIGSQCVNYFIFYLFFFFCRKMGIENSNILNFQKEGVIIENKGINSSNKEENDLLYNGLKKNTIGVIECIALSVGGIGLSASTFFVFPNIAASAGTSVPFTIFIGALCCLTLANTISIFGKYISSSASFFVYITKGLGNEMGFLSVWILMIGYLANMMGSMFMFVNPLSDVITRYSDFHCPWILSLIIVVTIIPTLAYIGIDVVLKTSIITMILETLVMLVLSFTIVIKGGDEGNYPLALTPFGEYSGGFSGIATGLVYCTFIFIGFEGAATLGQETRNPKKNIPIAVFGSIAFASTWFILAMYSLVVAVGPSNIFSIDTSQFTVGVYAERYIGFWYSVIIDITSVVSGFCVISIGKTKEKGIISWFGRTNQKFNTPHNAIISLTGFIILMSSIIVGSTKNIYTESSWEVYDYISFTSTIPVILIFIITNIAVIRFVKVYHPKDFQLFRHMILPIFSAILFTVILGSNFYPSPNYPIPYFLIGLGILLLMGVCVMFYLYRFNKEYLKNMLYQMSL</sequence>
<dbReference type="PANTHER" id="PTHR43243">
    <property type="entry name" value="INNER MEMBRANE TRANSPORTER YGJI-RELATED"/>
    <property type="match status" value="1"/>
</dbReference>
<feature type="transmembrane region" description="Helical" evidence="5">
    <location>
        <begin position="160"/>
        <end position="180"/>
    </location>
</feature>
<dbReference type="GO" id="GO:0015171">
    <property type="term" value="F:amino acid transmembrane transporter activity"/>
    <property type="evidence" value="ECO:0000318"/>
    <property type="project" value="GO_Central"/>
</dbReference>
<dbReference type="PaxDb" id="44689-DDB0187403"/>
<evidence type="ECO:0000313" key="6">
    <source>
        <dbReference type="EMBL" id="EAL63718.1"/>
    </source>
</evidence>
<evidence type="ECO:0000256" key="4">
    <source>
        <dbReference type="ARBA" id="ARBA00023136"/>
    </source>
</evidence>
<feature type="transmembrane region" description="Helical" evidence="5">
    <location>
        <begin position="747"/>
        <end position="767"/>
    </location>
</feature>
<feature type="transmembrane region" description="Helical" evidence="5">
    <location>
        <begin position="428"/>
        <end position="447"/>
    </location>
</feature>
<evidence type="ECO:0000256" key="5">
    <source>
        <dbReference type="SAM" id="Phobius"/>
    </source>
</evidence>
<feature type="transmembrane region" description="Helical" evidence="5">
    <location>
        <begin position="314"/>
        <end position="340"/>
    </location>
</feature>
<feature type="transmembrane region" description="Helical" evidence="5">
    <location>
        <begin position="541"/>
        <end position="558"/>
    </location>
</feature>
<evidence type="ECO:0000256" key="1">
    <source>
        <dbReference type="ARBA" id="ARBA00004141"/>
    </source>
</evidence>
<evidence type="ECO:0000313" key="7">
    <source>
        <dbReference type="Proteomes" id="UP000002195"/>
    </source>
</evidence>
<gene>
    <name evidence="6" type="ORF">DDB_G0287301</name>
</gene>
<feature type="transmembrane region" description="Helical" evidence="5">
    <location>
        <begin position="955"/>
        <end position="979"/>
    </location>
</feature>
<feature type="transmembrane region" description="Helical" evidence="5">
    <location>
        <begin position="227"/>
        <end position="253"/>
    </location>
</feature>
<dbReference type="PANTHER" id="PTHR43243:SF86">
    <property type="entry name" value="AMINO ACID PERMEASE_ SLC12A DOMAIN-CONTAINING PROTEIN"/>
    <property type="match status" value="1"/>
</dbReference>
<feature type="transmembrane region" description="Helical" evidence="5">
    <location>
        <begin position="916"/>
        <end position="935"/>
    </location>
</feature>
<dbReference type="GO" id="GO:0005886">
    <property type="term" value="C:plasma membrane"/>
    <property type="evidence" value="ECO:0000318"/>
    <property type="project" value="GO_Central"/>
</dbReference>
<dbReference type="HOGENOM" id="CLU_290438_0_0_1"/>
<dbReference type="InterPro" id="IPR002293">
    <property type="entry name" value="AA/rel_permease1"/>
</dbReference>
<accession>Q54KK3</accession>
<feature type="transmembrane region" description="Helical" evidence="5">
    <location>
        <begin position="453"/>
        <end position="474"/>
    </location>
</feature>
<feature type="transmembrane region" description="Helical" evidence="5">
    <location>
        <begin position="43"/>
        <end position="67"/>
    </location>
</feature>
<dbReference type="Proteomes" id="UP000002195">
    <property type="component" value="Unassembled WGS sequence"/>
</dbReference>
<dbReference type="SMR" id="Q54KK3"/>
<dbReference type="KEGG" id="ddi:DDB_G0287301"/>
<dbReference type="AlphaFoldDB" id="Q54KK3"/>
<feature type="transmembrane region" description="Helical" evidence="5">
    <location>
        <begin position="721"/>
        <end position="740"/>
    </location>
</feature>
<feature type="transmembrane region" description="Helical" evidence="5">
    <location>
        <begin position="991"/>
        <end position="1010"/>
    </location>
</feature>
<comment type="caution">
    <text evidence="6">The sequence shown here is derived from an EMBL/GenBank/DDBJ whole genome shotgun (WGS) entry which is preliminary data.</text>
</comment>
<proteinExistence type="predicted"/>
<evidence type="ECO:0000256" key="2">
    <source>
        <dbReference type="ARBA" id="ARBA00022692"/>
    </source>
</evidence>